<name>A0A953HWR1_9BACT</name>
<dbReference type="InterPro" id="IPR039426">
    <property type="entry name" value="TonB-dep_rcpt-like"/>
</dbReference>
<dbReference type="Pfam" id="PF07715">
    <property type="entry name" value="Plug"/>
    <property type="match status" value="1"/>
</dbReference>
<dbReference type="PANTHER" id="PTHR30069:SF29">
    <property type="entry name" value="HEMOGLOBIN AND HEMOGLOBIN-HAPTOGLOBIN-BINDING PROTEIN 1-RELATED"/>
    <property type="match status" value="1"/>
</dbReference>
<dbReference type="InterPro" id="IPR036942">
    <property type="entry name" value="Beta-barrel_TonB_sf"/>
</dbReference>
<keyword evidence="7 8" id="KW-0998">Cell outer membrane</keyword>
<evidence type="ECO:0000313" key="10">
    <source>
        <dbReference type="EMBL" id="MBY5959650.1"/>
    </source>
</evidence>
<dbReference type="Gene3D" id="2.60.40.1120">
    <property type="entry name" value="Carboxypeptidase-like, regulatory domain"/>
    <property type="match status" value="1"/>
</dbReference>
<dbReference type="InterPro" id="IPR008969">
    <property type="entry name" value="CarboxyPept-like_regulatory"/>
</dbReference>
<keyword evidence="5" id="KW-0732">Signal</keyword>
<evidence type="ECO:0000256" key="7">
    <source>
        <dbReference type="ARBA" id="ARBA00023237"/>
    </source>
</evidence>
<dbReference type="Pfam" id="PF13715">
    <property type="entry name" value="CarbopepD_reg_2"/>
    <property type="match status" value="1"/>
</dbReference>
<keyword evidence="6 8" id="KW-0472">Membrane</keyword>
<dbReference type="InterPro" id="IPR023996">
    <property type="entry name" value="TonB-dep_OMP_SusC/RagA"/>
</dbReference>
<dbReference type="InterPro" id="IPR012910">
    <property type="entry name" value="Plug_dom"/>
</dbReference>
<keyword evidence="2 8" id="KW-0813">Transport</keyword>
<keyword evidence="10" id="KW-0675">Receptor</keyword>
<dbReference type="SUPFAM" id="SSF49464">
    <property type="entry name" value="Carboxypeptidase regulatory domain-like"/>
    <property type="match status" value="1"/>
</dbReference>
<dbReference type="RefSeq" id="WP_222581186.1">
    <property type="nucleotide sequence ID" value="NZ_JAHVHU010000016.1"/>
</dbReference>
<dbReference type="NCBIfam" id="TIGR04057">
    <property type="entry name" value="SusC_RagA_signa"/>
    <property type="match status" value="1"/>
</dbReference>
<evidence type="ECO:0000256" key="3">
    <source>
        <dbReference type="ARBA" id="ARBA00022452"/>
    </source>
</evidence>
<dbReference type="PANTHER" id="PTHR30069">
    <property type="entry name" value="TONB-DEPENDENT OUTER MEMBRANE RECEPTOR"/>
    <property type="match status" value="1"/>
</dbReference>
<evidence type="ECO:0000256" key="6">
    <source>
        <dbReference type="ARBA" id="ARBA00023136"/>
    </source>
</evidence>
<comment type="subcellular location">
    <subcellularLocation>
        <location evidence="1 8">Cell outer membrane</location>
        <topology evidence="1 8">Multi-pass membrane protein</topology>
    </subcellularLocation>
</comment>
<dbReference type="GO" id="GO:0015344">
    <property type="term" value="F:siderophore uptake transmembrane transporter activity"/>
    <property type="evidence" value="ECO:0007669"/>
    <property type="project" value="TreeGrafter"/>
</dbReference>
<keyword evidence="4 8" id="KW-0812">Transmembrane</keyword>
<dbReference type="AlphaFoldDB" id="A0A953HWR1"/>
<dbReference type="FunFam" id="2.170.130.10:FF:000003">
    <property type="entry name" value="SusC/RagA family TonB-linked outer membrane protein"/>
    <property type="match status" value="1"/>
</dbReference>
<dbReference type="GO" id="GO:0044718">
    <property type="term" value="P:siderophore transmembrane transport"/>
    <property type="evidence" value="ECO:0007669"/>
    <property type="project" value="TreeGrafter"/>
</dbReference>
<dbReference type="Gene3D" id="2.170.130.10">
    <property type="entry name" value="TonB-dependent receptor, plug domain"/>
    <property type="match status" value="1"/>
</dbReference>
<keyword evidence="11" id="KW-1185">Reference proteome</keyword>
<comment type="similarity">
    <text evidence="8">Belongs to the TonB-dependent receptor family.</text>
</comment>
<dbReference type="PROSITE" id="PS52016">
    <property type="entry name" value="TONB_DEPENDENT_REC_3"/>
    <property type="match status" value="1"/>
</dbReference>
<dbReference type="FunFam" id="2.60.40.1120:FF:000003">
    <property type="entry name" value="Outer membrane protein Omp121"/>
    <property type="match status" value="1"/>
</dbReference>
<evidence type="ECO:0000256" key="4">
    <source>
        <dbReference type="ARBA" id="ARBA00022692"/>
    </source>
</evidence>
<organism evidence="10 11">
    <name type="scientific">Membranihabitans marinus</name>
    <dbReference type="NCBI Taxonomy" id="1227546"/>
    <lineage>
        <taxon>Bacteria</taxon>
        <taxon>Pseudomonadati</taxon>
        <taxon>Bacteroidota</taxon>
        <taxon>Saprospiria</taxon>
        <taxon>Saprospirales</taxon>
        <taxon>Saprospiraceae</taxon>
        <taxon>Membranihabitans</taxon>
    </lineage>
</organism>
<sequence length="1170" mass="132000">MKVRILLLSKLRKLLLFVAMILFLAHHSLSAGGTDIEYHPGLQEMTLLEAIHHISDQYQVLFNYDRAIVSDIKVNYAPVAGHNVDEAIMSVLKNTDLKYQMFNHRYVVIYKNDQEGIESLKEMIHHFQKIVDDKDQEIVTSRQMEHVSRLITTLPHDLLNRKALAFSIQGTVVDQEGEPLIGVNIQIKGSNKGTATDVKGHFALEDIDENAVLVVSYIGYQTQEVPIAGKSTLNITLISDTQLLDEVVVVGYGTQKKVNVIGSVTSIDEKEITASPISKLSNALAGRLPGAIFMQDGGEPGNDEASILIRGNSTLGSNSPLVVVDGIPGRDINSLHPNDIESISVLKDASAAIYGARAANGVILVTTKRGTYNVKPKLTYGYFEGVLSPTMLPELTDAPTYAQMIRENQSYRGVDESNMLYSEEDIEKFRSGNYPWTHPNTDWYDMALKDFSSTRHHDLSISGGSESISYFASFGKQFDDGIYTNSLTSYDRYNVRANLDFKLNDYITIGLDISGIQENSIYPTKSASAIFRSLRRSYPTQAALFPNGLPGPDIEFGDQPMVSASDATGFDDRKEYRSNNVFSANIKIPWIEGLSASGYFAYDTYNRKRKLFQKPWTLYSFDKDSYLADGNTGIEDGSDYLVGTKRGFSEPRVTNYSNNNIAKTFNLKVDYNTTLAQNHNLSAFVAYEQYEGNSGGFTAYRRYFVSDRLPYLFAGGDEGKDNDESVGIGARQNYFGRVSYNFKETYLFQFSYRRDGSLNFSKEAGRWGNFPSVLVGWRPSQEAWWQNNIQFVNYFKLKASWGQLGNDIVSPFQYLTRYGFTTGVPLGASKGYVQGLEQRGFPNPNITWEVANVYNFGWESQFLNSRIGFDTDFFFERRNNILVKRNRSVPEFTGISLPDENYGIVENYGFEFQLHYNKPQGIFNYFISANMAYAKNKIVEFDEPARSVPWQVRTGLPQGTQLLYHSIGIFRDEEQVNSLPHVTGAKPGDIIIEDVDGDGEITSDDRKLFPLTTIPKLTFGLNLNFSYKNWELRGLVQGHGRALRYIYDDSRAGSAGNYFQYDAEDRWTPTNKDASKPRAYEWTEEYWRDSHITDYHYTDISYARLKNLQLSYQLPEALISKVGLKETRLYVSGQNLWLIYSGNKIMDPEAGGMGAYPIMKVLSLGGQITF</sequence>
<dbReference type="InterPro" id="IPR023997">
    <property type="entry name" value="TonB-dep_OMP_SusC/RagA_CS"/>
</dbReference>
<reference evidence="10" key="1">
    <citation type="submission" date="2021-06" db="EMBL/GenBank/DDBJ databases">
        <title>44 bacteria genomes isolated from Dapeng, Shenzhen.</title>
        <authorList>
            <person name="Zheng W."/>
            <person name="Yu S."/>
            <person name="Huang Y."/>
        </authorList>
    </citation>
    <scope>NUCLEOTIDE SEQUENCE</scope>
    <source>
        <strain evidence="10">DP5N28-2</strain>
    </source>
</reference>
<dbReference type="EMBL" id="JAHVHU010000016">
    <property type="protein sequence ID" value="MBY5959650.1"/>
    <property type="molecule type" value="Genomic_DNA"/>
</dbReference>
<proteinExistence type="inferred from homology"/>
<keyword evidence="3 8" id="KW-1134">Transmembrane beta strand</keyword>
<accession>A0A953HWR1</accession>
<dbReference type="Gene3D" id="2.40.170.20">
    <property type="entry name" value="TonB-dependent receptor, beta-barrel domain"/>
    <property type="match status" value="1"/>
</dbReference>
<dbReference type="Proteomes" id="UP000753961">
    <property type="component" value="Unassembled WGS sequence"/>
</dbReference>
<evidence type="ECO:0000256" key="2">
    <source>
        <dbReference type="ARBA" id="ARBA00022448"/>
    </source>
</evidence>
<dbReference type="SUPFAM" id="SSF56935">
    <property type="entry name" value="Porins"/>
    <property type="match status" value="1"/>
</dbReference>
<evidence type="ECO:0000256" key="8">
    <source>
        <dbReference type="PROSITE-ProRule" id="PRU01360"/>
    </source>
</evidence>
<evidence type="ECO:0000256" key="5">
    <source>
        <dbReference type="ARBA" id="ARBA00022729"/>
    </source>
</evidence>
<protein>
    <submittedName>
        <fullName evidence="10">TonB-dependent receptor</fullName>
    </submittedName>
</protein>
<dbReference type="NCBIfam" id="TIGR04056">
    <property type="entry name" value="OMP_RagA_SusC"/>
    <property type="match status" value="1"/>
</dbReference>
<evidence type="ECO:0000256" key="1">
    <source>
        <dbReference type="ARBA" id="ARBA00004571"/>
    </source>
</evidence>
<dbReference type="GO" id="GO:0009279">
    <property type="term" value="C:cell outer membrane"/>
    <property type="evidence" value="ECO:0007669"/>
    <property type="project" value="UniProtKB-SubCell"/>
</dbReference>
<gene>
    <name evidence="10" type="ORF">KUV50_15965</name>
</gene>
<dbReference type="InterPro" id="IPR037066">
    <property type="entry name" value="Plug_dom_sf"/>
</dbReference>
<evidence type="ECO:0000313" key="11">
    <source>
        <dbReference type="Proteomes" id="UP000753961"/>
    </source>
</evidence>
<evidence type="ECO:0000259" key="9">
    <source>
        <dbReference type="Pfam" id="PF07715"/>
    </source>
</evidence>
<feature type="domain" description="TonB-dependent receptor plug" evidence="9">
    <location>
        <begin position="257"/>
        <end position="362"/>
    </location>
</feature>
<comment type="caution">
    <text evidence="10">The sequence shown here is derived from an EMBL/GenBank/DDBJ whole genome shotgun (WGS) entry which is preliminary data.</text>
</comment>